<organism evidence="1 2">
    <name type="scientific">Micromonospora pisi</name>
    <dbReference type="NCBI Taxonomy" id="589240"/>
    <lineage>
        <taxon>Bacteria</taxon>
        <taxon>Bacillati</taxon>
        <taxon>Actinomycetota</taxon>
        <taxon>Actinomycetes</taxon>
        <taxon>Micromonosporales</taxon>
        <taxon>Micromonosporaceae</taxon>
        <taxon>Micromonospora</taxon>
    </lineage>
</organism>
<proteinExistence type="predicted"/>
<reference evidence="1 2" key="1">
    <citation type="submission" date="2018-10" db="EMBL/GenBank/DDBJ databases">
        <title>Sequencing the genomes of 1000 actinobacteria strains.</title>
        <authorList>
            <person name="Klenk H.-P."/>
        </authorList>
    </citation>
    <scope>NUCLEOTIDE SEQUENCE [LARGE SCALE GENOMIC DNA]</scope>
    <source>
        <strain evidence="1 2">DSM 45175</strain>
    </source>
</reference>
<name>A0A495JHY4_9ACTN</name>
<dbReference type="RefSeq" id="WP_147457010.1">
    <property type="nucleotide sequence ID" value="NZ_RBKT01000001.1"/>
</dbReference>
<evidence type="ECO:0000313" key="1">
    <source>
        <dbReference type="EMBL" id="RKR88660.1"/>
    </source>
</evidence>
<keyword evidence="2" id="KW-1185">Reference proteome</keyword>
<accession>A0A495JHY4</accession>
<gene>
    <name evidence="1" type="ORF">BDK92_2989</name>
</gene>
<comment type="caution">
    <text evidence="1">The sequence shown here is derived from an EMBL/GenBank/DDBJ whole genome shotgun (WGS) entry which is preliminary data.</text>
</comment>
<dbReference type="AlphaFoldDB" id="A0A495JHY4"/>
<dbReference type="OrthoDB" id="3579625at2"/>
<dbReference type="Proteomes" id="UP000277671">
    <property type="component" value="Unassembled WGS sequence"/>
</dbReference>
<dbReference type="EMBL" id="RBKT01000001">
    <property type="protein sequence ID" value="RKR88660.1"/>
    <property type="molecule type" value="Genomic_DNA"/>
</dbReference>
<protein>
    <submittedName>
        <fullName evidence="1">Uncharacterized protein</fullName>
    </submittedName>
</protein>
<sequence>MNTDDGHVWHTRSRHRTSDGVVTYQSCHCGLWRLLSAAELATVGAARTGGRPVRPVAYSSASGCVDRR</sequence>
<evidence type="ECO:0000313" key="2">
    <source>
        <dbReference type="Proteomes" id="UP000277671"/>
    </source>
</evidence>